<evidence type="ECO:0000259" key="1">
    <source>
        <dbReference type="Pfam" id="PF13569"/>
    </source>
</evidence>
<dbReference type="Proteomes" id="UP000183417">
    <property type="component" value="Unassembled WGS sequence"/>
</dbReference>
<dbReference type="InterPro" id="IPR025406">
    <property type="entry name" value="DUF4132"/>
</dbReference>
<dbReference type="GeneID" id="94691896"/>
<dbReference type="RefSeq" id="WP_074921331.1">
    <property type="nucleotide sequence ID" value="NZ_CP141274.1"/>
</dbReference>
<gene>
    <name evidence="2" type="ORF">SAMN05421547_104272</name>
</gene>
<protein>
    <recommendedName>
        <fullName evidence="1">DUF4132 domain-containing protein</fullName>
    </recommendedName>
</protein>
<organism evidence="2 3">
    <name type="scientific">Delftia lacustris</name>
    <dbReference type="NCBI Taxonomy" id="558537"/>
    <lineage>
        <taxon>Bacteria</taxon>
        <taxon>Pseudomonadati</taxon>
        <taxon>Pseudomonadota</taxon>
        <taxon>Betaproteobacteria</taxon>
        <taxon>Burkholderiales</taxon>
        <taxon>Comamonadaceae</taxon>
        <taxon>Delftia</taxon>
    </lineage>
</organism>
<feature type="domain" description="DUF4132" evidence="1">
    <location>
        <begin position="712"/>
        <end position="863"/>
    </location>
</feature>
<accession>A0A1H3JHY1</accession>
<sequence length="980" mass="106778">MSTTDLHAASLSDLYDRLDEGLSEEAFAAELDARLHDGRADEVQVFLRDCEERCLYMLGRLNSSESPWTHDGERWLALARLTVPRGHAPAGLSEKLTNAKVAAEVRVMAEQWLAHARSADLPVFKGIGMVLGNLVPWLCYPGMPYEEVTATLDWTLALRKEGEYKPDTEYHAPWKRLIAQLNDADLQRYAAVGGKLFADVIVHYREERQPKQPKGQGWKSWMGFFAAHPELYDQTYIGEPDLIEQRWASADAPRREELAGTLMGQLGHAQGGERTRALQLLDRLMAEDPAPFARQLRENGGYRISLALAMHVMKQDDAALLPLLLPAIAQHCDREDELRRYRSAIRELVTRRPTDLAEVPVKDLVNVLPAFDTASLKATLPTLTPLIAGSSAKGLRAAMAGLAAHIPLASLVDAGWLNKPPKNLLLTCRDVLLAHPDPAVGPLLAQLLAGGKLDAASASSVQQRLNQLGLTGQGASASEESQADAASPASAAGGVDLEAQLASIKRLSAAIKPFDTPELLALCAPLSEHAARVLLHVSAIAEGGLPPLAGELLARIPADNRARLALALVQQWIACEGEPKQRWALRLLPGHADDRVVDALVAAVQAWNRPRLQRAAAAVEHLGEMDSLYALLRVQEISESRSLKDQVQRTARSALRAAAARRKMSVPELFDELTPDFGLGQGLTVTVGPQSYRVELQGDLSLRVINDRNKASKTIPAVKDEALKPEWEAATAQLKTLATSLKTVVKQQAPRMLAALVSGKRWPLDRWQRLFVAHPLLRIVGRSLIWRAEDAPGLARTSFRLAEDFSLVDVEDETVALPAGCSISLWHPATAQPGEREAWQAYMADYELEPLVDQLGACAEQPAPGQFRNGMLLPPAPITLAQEQLGAMLKKFGYRPGPVGDGPSINEHVWRLPALELSLELSHGYFPPYLDLGLPVAVEGLRVHDLSKGYGASADPARLPKPLLATLQGQWLALAAKAAA</sequence>
<evidence type="ECO:0000313" key="2">
    <source>
        <dbReference type="EMBL" id="SDY39522.1"/>
    </source>
</evidence>
<evidence type="ECO:0000313" key="3">
    <source>
        <dbReference type="Proteomes" id="UP000183417"/>
    </source>
</evidence>
<dbReference type="Pfam" id="PF13569">
    <property type="entry name" value="DUF4132"/>
    <property type="match status" value="1"/>
</dbReference>
<proteinExistence type="predicted"/>
<dbReference type="EMBL" id="FNPE01000004">
    <property type="protein sequence ID" value="SDY39522.1"/>
    <property type="molecule type" value="Genomic_DNA"/>
</dbReference>
<reference evidence="2 3" key="1">
    <citation type="submission" date="2016-10" db="EMBL/GenBank/DDBJ databases">
        <authorList>
            <person name="de Groot N.N."/>
        </authorList>
    </citation>
    <scope>NUCLEOTIDE SEQUENCE [LARGE SCALE GENOMIC DNA]</scope>
    <source>
        <strain evidence="2 3">LMG 24775</strain>
    </source>
</reference>
<name>A0A1H3JHY1_9BURK</name>
<dbReference type="AlphaFoldDB" id="A0A1H3JHY1"/>